<accession>A0A6G1FAQ6</accession>
<reference evidence="1 2" key="1">
    <citation type="submission" date="2019-11" db="EMBL/GenBank/DDBJ databases">
        <title>Whole genome sequence of Oryza granulata.</title>
        <authorList>
            <person name="Li W."/>
        </authorList>
    </citation>
    <scope>NUCLEOTIDE SEQUENCE [LARGE SCALE GENOMIC DNA]</scope>
    <source>
        <strain evidence="2">cv. Menghai</strain>
        <tissue evidence="1">Leaf</tissue>
    </source>
</reference>
<protein>
    <submittedName>
        <fullName evidence="1">Uncharacterized protein</fullName>
    </submittedName>
</protein>
<organism evidence="1 2">
    <name type="scientific">Oryza meyeriana var. granulata</name>
    <dbReference type="NCBI Taxonomy" id="110450"/>
    <lineage>
        <taxon>Eukaryota</taxon>
        <taxon>Viridiplantae</taxon>
        <taxon>Streptophyta</taxon>
        <taxon>Embryophyta</taxon>
        <taxon>Tracheophyta</taxon>
        <taxon>Spermatophyta</taxon>
        <taxon>Magnoliopsida</taxon>
        <taxon>Liliopsida</taxon>
        <taxon>Poales</taxon>
        <taxon>Poaceae</taxon>
        <taxon>BOP clade</taxon>
        <taxon>Oryzoideae</taxon>
        <taxon>Oryzeae</taxon>
        <taxon>Oryzinae</taxon>
        <taxon>Oryza</taxon>
        <taxon>Oryza meyeriana</taxon>
    </lineage>
</organism>
<dbReference type="AlphaFoldDB" id="A0A6G1FAQ6"/>
<evidence type="ECO:0000313" key="1">
    <source>
        <dbReference type="EMBL" id="KAF0933911.1"/>
    </source>
</evidence>
<evidence type="ECO:0000313" key="2">
    <source>
        <dbReference type="Proteomes" id="UP000479710"/>
    </source>
</evidence>
<name>A0A6G1FAQ6_9ORYZ</name>
<keyword evidence="2" id="KW-1185">Reference proteome</keyword>
<comment type="caution">
    <text evidence="1">The sequence shown here is derived from an EMBL/GenBank/DDBJ whole genome shotgun (WGS) entry which is preliminary data.</text>
</comment>
<dbReference type="EMBL" id="SPHZ02000001">
    <property type="protein sequence ID" value="KAF0933911.1"/>
    <property type="molecule type" value="Genomic_DNA"/>
</dbReference>
<gene>
    <name evidence="1" type="ORF">E2562_020041</name>
</gene>
<sequence length="62" mass="6451">MHGQSDKPGSVGWRQSARANVNGMVQSLLQDIKQIAGWGADGVIIGSAKAVSSTLLGRNAIF</sequence>
<dbReference type="Proteomes" id="UP000479710">
    <property type="component" value="Unassembled WGS sequence"/>
</dbReference>
<proteinExistence type="predicted"/>